<dbReference type="FunFam" id="3.90.79.10:FF:000068">
    <property type="entry name" value="NUDIX family hydrolase, putative"/>
    <property type="match status" value="1"/>
</dbReference>
<dbReference type="OrthoDB" id="10249920at2759"/>
<keyword evidence="2 3" id="KW-0378">Hydrolase</keyword>
<comment type="caution">
    <text evidence="3">The sequence shown here is derived from an EMBL/GenBank/DDBJ whole genome shotgun (WGS) entry which is preliminary data.</text>
</comment>
<name>A0A9P4MEZ5_9PEZI</name>
<keyword evidence="4" id="KW-1185">Reference proteome</keyword>
<comment type="cofactor">
    <cofactor evidence="1">
        <name>Mg(2+)</name>
        <dbReference type="ChEBI" id="CHEBI:18420"/>
    </cofactor>
</comment>
<sequence length="287" mass="30990">MSTYHHSTFPSVPIHLPSDLPESDLSAFPAFQNWTTRLSHSLSLQSSPTHPFHSAPYTLRSIKIQSTDRFGSGKLGFVKLTATITNANDESLPGSVLLRGGSVAMLVLLQPDDIPASSEDEVYVVLTLQPRVPAGSLGFAELPAGMLDDSGSFGGKAAAELEEETGLKIEEGEMVDLTKVALEGREGEEGLEKAVYPSAGGCDEFVPIFVARKRVGRKELEGLRGKLSGLRDEGEKITLKVVRLEGLWREGARDAKALSALALYEGARREGKLKGFWEKGKLKGPNM</sequence>
<dbReference type="PANTHER" id="PTHR11839:SF18">
    <property type="entry name" value="NUDIX HYDROLASE DOMAIN-CONTAINING PROTEIN"/>
    <property type="match status" value="1"/>
</dbReference>
<accession>A0A9P4MEZ5</accession>
<protein>
    <submittedName>
        <fullName evidence="3">NUDIX family hydrolase</fullName>
    </submittedName>
</protein>
<dbReference type="InterPro" id="IPR015797">
    <property type="entry name" value="NUDIX_hydrolase-like_dom_sf"/>
</dbReference>
<gene>
    <name evidence="3" type="ORF">K461DRAFT_228782</name>
</gene>
<dbReference type="EMBL" id="ML996089">
    <property type="protein sequence ID" value="KAF2150492.1"/>
    <property type="molecule type" value="Genomic_DNA"/>
</dbReference>
<dbReference type="Gene3D" id="3.90.79.10">
    <property type="entry name" value="Nucleoside Triphosphate Pyrophosphohydrolase"/>
    <property type="match status" value="1"/>
</dbReference>
<evidence type="ECO:0000256" key="2">
    <source>
        <dbReference type="ARBA" id="ARBA00022801"/>
    </source>
</evidence>
<evidence type="ECO:0000256" key="1">
    <source>
        <dbReference type="ARBA" id="ARBA00001946"/>
    </source>
</evidence>
<organism evidence="3 4">
    <name type="scientific">Myriangium duriaei CBS 260.36</name>
    <dbReference type="NCBI Taxonomy" id="1168546"/>
    <lineage>
        <taxon>Eukaryota</taxon>
        <taxon>Fungi</taxon>
        <taxon>Dikarya</taxon>
        <taxon>Ascomycota</taxon>
        <taxon>Pezizomycotina</taxon>
        <taxon>Dothideomycetes</taxon>
        <taxon>Dothideomycetidae</taxon>
        <taxon>Myriangiales</taxon>
        <taxon>Myriangiaceae</taxon>
        <taxon>Myriangium</taxon>
    </lineage>
</organism>
<dbReference type="PANTHER" id="PTHR11839">
    <property type="entry name" value="UDP/ADP-SUGAR PYROPHOSPHATASE"/>
    <property type="match status" value="1"/>
</dbReference>
<reference evidence="3" key="1">
    <citation type="journal article" date="2020" name="Stud. Mycol.">
        <title>101 Dothideomycetes genomes: a test case for predicting lifestyles and emergence of pathogens.</title>
        <authorList>
            <person name="Haridas S."/>
            <person name="Albert R."/>
            <person name="Binder M."/>
            <person name="Bloem J."/>
            <person name="Labutti K."/>
            <person name="Salamov A."/>
            <person name="Andreopoulos B."/>
            <person name="Baker S."/>
            <person name="Barry K."/>
            <person name="Bills G."/>
            <person name="Bluhm B."/>
            <person name="Cannon C."/>
            <person name="Castanera R."/>
            <person name="Culley D."/>
            <person name="Daum C."/>
            <person name="Ezra D."/>
            <person name="Gonzalez J."/>
            <person name="Henrissat B."/>
            <person name="Kuo A."/>
            <person name="Liang C."/>
            <person name="Lipzen A."/>
            <person name="Lutzoni F."/>
            <person name="Magnuson J."/>
            <person name="Mondo S."/>
            <person name="Nolan M."/>
            <person name="Ohm R."/>
            <person name="Pangilinan J."/>
            <person name="Park H.-J."/>
            <person name="Ramirez L."/>
            <person name="Alfaro M."/>
            <person name="Sun H."/>
            <person name="Tritt A."/>
            <person name="Yoshinaga Y."/>
            <person name="Zwiers L.-H."/>
            <person name="Turgeon B."/>
            <person name="Goodwin S."/>
            <person name="Spatafora J."/>
            <person name="Crous P."/>
            <person name="Grigoriev I."/>
        </authorList>
    </citation>
    <scope>NUCLEOTIDE SEQUENCE</scope>
    <source>
        <strain evidence="3">CBS 260.36</strain>
    </source>
</reference>
<dbReference type="GO" id="GO:0080041">
    <property type="term" value="F:ADP-ribose pyrophosphohydrolase activity"/>
    <property type="evidence" value="ECO:0007669"/>
    <property type="project" value="TreeGrafter"/>
</dbReference>
<dbReference type="Proteomes" id="UP000799439">
    <property type="component" value="Unassembled WGS sequence"/>
</dbReference>
<dbReference type="GO" id="GO:0080042">
    <property type="term" value="F:ADP-glucose pyrophosphohydrolase activity"/>
    <property type="evidence" value="ECO:0007669"/>
    <property type="project" value="TreeGrafter"/>
</dbReference>
<dbReference type="SUPFAM" id="SSF55811">
    <property type="entry name" value="Nudix"/>
    <property type="match status" value="1"/>
</dbReference>
<evidence type="ECO:0000313" key="4">
    <source>
        <dbReference type="Proteomes" id="UP000799439"/>
    </source>
</evidence>
<dbReference type="GO" id="GO:0019693">
    <property type="term" value="P:ribose phosphate metabolic process"/>
    <property type="evidence" value="ECO:0007669"/>
    <property type="project" value="TreeGrafter"/>
</dbReference>
<dbReference type="CDD" id="cd03424">
    <property type="entry name" value="NUDIX_ADPRase_Nudt5_UGPPase_Nudt14"/>
    <property type="match status" value="1"/>
</dbReference>
<evidence type="ECO:0000313" key="3">
    <source>
        <dbReference type="EMBL" id="KAF2150492.1"/>
    </source>
</evidence>
<dbReference type="AlphaFoldDB" id="A0A9P4MEZ5"/>
<proteinExistence type="predicted"/>
<dbReference type="GO" id="GO:0006753">
    <property type="term" value="P:nucleoside phosphate metabolic process"/>
    <property type="evidence" value="ECO:0007669"/>
    <property type="project" value="TreeGrafter"/>
</dbReference>